<dbReference type="NCBIfam" id="TIGR02645">
    <property type="entry name" value="ARCH_P_rylase"/>
    <property type="match status" value="1"/>
</dbReference>
<dbReference type="InterPro" id="IPR017713">
    <property type="entry name" value="AMP_phosphorylase"/>
</dbReference>
<dbReference type="Proteomes" id="UP000510821">
    <property type="component" value="Chromosome"/>
</dbReference>
<evidence type="ECO:0000313" key="5">
    <source>
        <dbReference type="EMBL" id="QLJ52703.1"/>
    </source>
</evidence>
<dbReference type="NCBIfam" id="NF003338">
    <property type="entry name" value="PRK04350.1"/>
    <property type="match status" value="1"/>
</dbReference>
<dbReference type="Gene3D" id="3.90.1170.30">
    <property type="entry name" value="Pyrimidine nucleoside phosphorylase-like, C-terminal domain"/>
    <property type="match status" value="1"/>
</dbReference>
<dbReference type="GO" id="GO:0016763">
    <property type="term" value="F:pentosyltransferase activity"/>
    <property type="evidence" value="ECO:0007669"/>
    <property type="project" value="InterPro"/>
</dbReference>
<evidence type="ECO:0000256" key="1">
    <source>
        <dbReference type="ARBA" id="ARBA00022676"/>
    </source>
</evidence>
<dbReference type="AlphaFoldDB" id="A0A7D6BQD3"/>
<dbReference type="Gene3D" id="3.40.1030.10">
    <property type="entry name" value="Nucleoside phosphorylase/phosphoribosyltransferase catalytic domain"/>
    <property type="match status" value="1"/>
</dbReference>
<dbReference type="InterPro" id="IPR013466">
    <property type="entry name" value="Thymidine/AMP_Pase"/>
</dbReference>
<evidence type="ECO:0000259" key="4">
    <source>
        <dbReference type="SMART" id="SM00941"/>
    </source>
</evidence>
<dbReference type="GO" id="GO:0005829">
    <property type="term" value="C:cytosol"/>
    <property type="evidence" value="ECO:0007669"/>
    <property type="project" value="TreeGrafter"/>
</dbReference>
<dbReference type="KEGG" id="flt:Sv326_0528"/>
<dbReference type="Gene3D" id="1.20.970.50">
    <property type="match status" value="1"/>
</dbReference>
<dbReference type="SUPFAM" id="SSF52418">
    <property type="entry name" value="Nucleoside phosphorylase/phosphoribosyltransferase catalytic domain"/>
    <property type="match status" value="1"/>
</dbReference>
<sequence length="506" mass="54328">MVEKGYMLRARIFDIETGKNIVVLNESEAQDMDMFIGDRVMLKIGDRKCTAIVDVSDTLVKRGEVVLFSDTSLGIGTKHGDMIEITPTSNPASIEIIKKKMDGGDLWEGEIKTVINEIMENKLSETELASFVSALYIRGLSNDETIYLTNAIVGSGSTLDLGVHPVVDKHCSGGVAGNRTTMILAPIIAAAELYIPKTSARSITSPAGTADTMEVLAPVTFKLDEMEEIVLKTHGCIVWGGAMDLAAADDKLIRIRNSMRLDPKGVLLASILAKKKSVGAEYVVIDIPVGRGAKVEDSRVAKGLAKDFLEIGEKLGMKIECYITVGNGPIGNGMGPALEARDVLKVLQGEGPYDLTEKSLLLAGALLELCGKVEKGRGYAVASDILKSGKALEKMREIIGAQGGNPKVRVEDIPIGSYKSEVKAQKEGRIHHVDNRMISRIARAAGAPKNKGAGVLMHVKQGDKVKVGDVLFDIIAESETKLSMALEVAGQLEAVEMEKVILSKME</sequence>
<dbReference type="EC" id="2.4.2.57" evidence="3"/>
<dbReference type="Gene3D" id="2.40.40.20">
    <property type="match status" value="1"/>
</dbReference>
<dbReference type="Pfam" id="PF02885">
    <property type="entry name" value="Glycos_trans_3N"/>
    <property type="match status" value="1"/>
</dbReference>
<evidence type="ECO:0000256" key="2">
    <source>
        <dbReference type="ARBA" id="ARBA00022679"/>
    </source>
</evidence>
<dbReference type="GO" id="GO:0006206">
    <property type="term" value="P:pyrimidine nucleobase metabolic process"/>
    <property type="evidence" value="ECO:0007669"/>
    <property type="project" value="InterPro"/>
</dbReference>
<reference evidence="6" key="1">
    <citation type="submission" date="2020-07" db="EMBL/GenBank/DDBJ databases">
        <title>Metabolic diversity and evolutionary history of the archaeal phylum ###Micrarchaeota### uncovered from a freshwater lake metagenome.</title>
        <authorList>
            <person name="Kadnikov V.V."/>
            <person name="Savvichev A.S."/>
            <person name="Mardanov A.V."/>
            <person name="Beletsky A.V."/>
            <person name="Chupakov A.V."/>
            <person name="Kokryatskaya N.M."/>
            <person name="Pimenov N.V."/>
            <person name="Ravin N.V."/>
        </authorList>
    </citation>
    <scope>NUCLEOTIDE SEQUENCE [LARGE SCALE GENOMIC DNA]</scope>
</reference>
<name>A0A7D6BQD3_FERL1</name>
<dbReference type="Pfam" id="PF07831">
    <property type="entry name" value="PYNP_C"/>
    <property type="match status" value="1"/>
</dbReference>
<dbReference type="InterPro" id="IPR013102">
    <property type="entry name" value="PYNP_C"/>
</dbReference>
<keyword evidence="2" id="KW-0808">Transferase</keyword>
<dbReference type="InterPro" id="IPR036320">
    <property type="entry name" value="Glycosyl_Trfase_fam3_N_dom_sf"/>
</dbReference>
<dbReference type="GO" id="GO:0004645">
    <property type="term" value="F:1,4-alpha-oligoglucan phosphorylase activity"/>
    <property type="evidence" value="ECO:0007669"/>
    <property type="project" value="InterPro"/>
</dbReference>
<feature type="domain" description="Pyrimidine nucleoside phosphorylase C-terminal" evidence="4">
    <location>
        <begin position="429"/>
        <end position="495"/>
    </location>
</feature>
<dbReference type="InterPro" id="IPR035902">
    <property type="entry name" value="Nuc_phospho_transferase"/>
</dbReference>
<dbReference type="PANTHER" id="PTHR10515">
    <property type="entry name" value="THYMIDINE PHOSPHORYLASE"/>
    <property type="match status" value="1"/>
</dbReference>
<organism evidence="5 6">
    <name type="scientific">Fermentimicrarchaeum limneticum</name>
    <dbReference type="NCBI Taxonomy" id="2795018"/>
    <lineage>
        <taxon>Archaea</taxon>
        <taxon>Candidatus Micrarchaeota</taxon>
        <taxon>Candidatus Fermentimicrarchaeales</taxon>
        <taxon>Candidatus Fermentimicrarchaeaceae</taxon>
        <taxon>Candidatus Fermentimicrarchaeum</taxon>
    </lineage>
</organism>
<dbReference type="SUPFAM" id="SSF47648">
    <property type="entry name" value="Nucleoside phosphorylase/phosphoribosyltransferase N-terminal domain"/>
    <property type="match status" value="1"/>
</dbReference>
<evidence type="ECO:0000313" key="6">
    <source>
        <dbReference type="Proteomes" id="UP000510821"/>
    </source>
</evidence>
<evidence type="ECO:0000256" key="3">
    <source>
        <dbReference type="NCBIfam" id="TIGR03327"/>
    </source>
</evidence>
<dbReference type="SMART" id="SM00941">
    <property type="entry name" value="PYNP_C"/>
    <property type="match status" value="1"/>
</dbReference>
<dbReference type="InterPro" id="IPR036566">
    <property type="entry name" value="PYNP-like_C_sf"/>
</dbReference>
<dbReference type="EMBL" id="CP058998">
    <property type="protein sequence ID" value="QLJ52703.1"/>
    <property type="molecule type" value="Genomic_DNA"/>
</dbReference>
<gene>
    <name evidence="5" type="ORF">Sv326_0528</name>
</gene>
<keyword evidence="1" id="KW-0328">Glycosyltransferase</keyword>
<protein>
    <recommendedName>
        <fullName evidence="3">AMP phosphorylase</fullName>
        <ecNumber evidence="3">2.4.2.57</ecNumber>
    </recommendedName>
</protein>
<dbReference type="SUPFAM" id="SSF54680">
    <property type="entry name" value="Pyrimidine nucleoside phosphorylase C-terminal domain"/>
    <property type="match status" value="1"/>
</dbReference>
<accession>A0A7D6BQD3</accession>
<dbReference type="Pfam" id="PF00591">
    <property type="entry name" value="Glycos_transf_3"/>
    <property type="match status" value="1"/>
</dbReference>
<dbReference type="NCBIfam" id="TIGR03327">
    <property type="entry name" value="AMP_phos"/>
    <property type="match status" value="1"/>
</dbReference>
<dbReference type="GO" id="GO:0046125">
    <property type="term" value="P:pyrimidine deoxyribonucleoside metabolic process"/>
    <property type="evidence" value="ECO:0007669"/>
    <property type="project" value="InterPro"/>
</dbReference>
<dbReference type="InterPro" id="IPR000053">
    <property type="entry name" value="Thymidine/pyrmidine_PPase"/>
</dbReference>
<dbReference type="PANTHER" id="PTHR10515:SF0">
    <property type="entry name" value="THYMIDINE PHOSPHORYLASE"/>
    <property type="match status" value="1"/>
</dbReference>
<dbReference type="InterPro" id="IPR000312">
    <property type="entry name" value="Glycosyl_Trfase_fam3"/>
</dbReference>
<proteinExistence type="predicted"/>
<dbReference type="InterPro" id="IPR017459">
    <property type="entry name" value="Glycosyl_Trfase_fam3_N_dom"/>
</dbReference>